<dbReference type="NCBIfam" id="NF005601">
    <property type="entry name" value="PRK07337.1"/>
    <property type="match status" value="1"/>
</dbReference>
<dbReference type="GO" id="GO:0030170">
    <property type="term" value="F:pyridoxal phosphate binding"/>
    <property type="evidence" value="ECO:0007669"/>
    <property type="project" value="InterPro"/>
</dbReference>
<dbReference type="SUPFAM" id="SSF53383">
    <property type="entry name" value="PLP-dependent transferases"/>
    <property type="match status" value="1"/>
</dbReference>
<dbReference type="RefSeq" id="WP_054621230.1">
    <property type="nucleotide sequence ID" value="NZ_CP022579.1"/>
</dbReference>
<dbReference type="KEGG" id="otr:OTERR_23240"/>
<comment type="cofactor">
    <cofactor evidence="1 6">
        <name>pyridoxal 5'-phosphate</name>
        <dbReference type="ChEBI" id="CHEBI:597326"/>
    </cofactor>
</comment>
<evidence type="ECO:0000313" key="9">
    <source>
        <dbReference type="Proteomes" id="UP000323671"/>
    </source>
</evidence>
<evidence type="ECO:0000256" key="2">
    <source>
        <dbReference type="ARBA" id="ARBA00007441"/>
    </source>
</evidence>
<gene>
    <name evidence="8" type="ORF">OTERR_23240</name>
</gene>
<dbReference type="Gene3D" id="3.40.640.10">
    <property type="entry name" value="Type I PLP-dependent aspartate aminotransferase-like (Major domain)"/>
    <property type="match status" value="1"/>
</dbReference>
<comment type="similarity">
    <text evidence="2 6">Belongs to the class-I pyridoxal-phosphate-dependent aminotransferase family.</text>
</comment>
<keyword evidence="5" id="KW-0663">Pyridoxal phosphate</keyword>
<dbReference type="InterPro" id="IPR004839">
    <property type="entry name" value="Aminotransferase_I/II_large"/>
</dbReference>
<name>A0A5C1EA72_9RHOO</name>
<dbReference type="PANTHER" id="PTHR46383:SF2">
    <property type="entry name" value="AMINOTRANSFERASE"/>
    <property type="match status" value="1"/>
</dbReference>
<evidence type="ECO:0000256" key="3">
    <source>
        <dbReference type="ARBA" id="ARBA00022576"/>
    </source>
</evidence>
<dbReference type="InterPro" id="IPR004838">
    <property type="entry name" value="NHTrfase_class1_PyrdxlP-BS"/>
</dbReference>
<dbReference type="Pfam" id="PF00155">
    <property type="entry name" value="Aminotran_1_2"/>
    <property type="match status" value="1"/>
</dbReference>
<dbReference type="GO" id="GO:0006520">
    <property type="term" value="P:amino acid metabolic process"/>
    <property type="evidence" value="ECO:0007669"/>
    <property type="project" value="InterPro"/>
</dbReference>
<accession>A0A5C1EA72</accession>
<dbReference type="AlphaFoldDB" id="A0A5C1EA72"/>
<feature type="domain" description="Aminotransferase class I/classII large" evidence="7">
    <location>
        <begin position="40"/>
        <end position="386"/>
    </location>
</feature>
<evidence type="ECO:0000256" key="6">
    <source>
        <dbReference type="RuleBase" id="RU000481"/>
    </source>
</evidence>
<dbReference type="Proteomes" id="UP000323671">
    <property type="component" value="Chromosome"/>
</dbReference>
<protein>
    <recommendedName>
        <fullName evidence="6">Aminotransferase</fullName>
        <ecNumber evidence="6">2.6.1.-</ecNumber>
    </recommendedName>
</protein>
<keyword evidence="4 6" id="KW-0808">Transferase</keyword>
<evidence type="ECO:0000259" key="7">
    <source>
        <dbReference type="Pfam" id="PF00155"/>
    </source>
</evidence>
<dbReference type="NCBIfam" id="NF006514">
    <property type="entry name" value="PRK08960.1"/>
    <property type="match status" value="1"/>
</dbReference>
<proteinExistence type="inferred from homology"/>
<organism evidence="8 9">
    <name type="scientific">Oryzomicrobium terrae</name>
    <dbReference type="NCBI Taxonomy" id="1735038"/>
    <lineage>
        <taxon>Bacteria</taxon>
        <taxon>Pseudomonadati</taxon>
        <taxon>Pseudomonadota</taxon>
        <taxon>Betaproteobacteria</taxon>
        <taxon>Rhodocyclales</taxon>
        <taxon>Rhodocyclaceae</taxon>
        <taxon>Oryzomicrobium</taxon>
    </lineage>
</organism>
<dbReference type="GO" id="GO:0008483">
    <property type="term" value="F:transaminase activity"/>
    <property type="evidence" value="ECO:0007669"/>
    <property type="project" value="UniProtKB-KW"/>
</dbReference>
<reference evidence="8 9" key="1">
    <citation type="submission" date="2017-07" db="EMBL/GenBank/DDBJ databases">
        <title>Complete genome sequence of Oryzomicrobium terrae TPP412.</title>
        <authorList>
            <person name="Chiu L.-W."/>
            <person name="Lo K.-J."/>
            <person name="Tsai Y.-M."/>
            <person name="Lin S.-S."/>
            <person name="Kuo C.-H."/>
            <person name="Liu C.-T."/>
        </authorList>
    </citation>
    <scope>NUCLEOTIDE SEQUENCE [LARGE SCALE GENOMIC DNA]</scope>
    <source>
        <strain evidence="8 9">TPP412</strain>
    </source>
</reference>
<evidence type="ECO:0000256" key="4">
    <source>
        <dbReference type="ARBA" id="ARBA00022679"/>
    </source>
</evidence>
<dbReference type="InterPro" id="IPR050596">
    <property type="entry name" value="AspAT/PAT-like"/>
</dbReference>
<evidence type="ECO:0000256" key="5">
    <source>
        <dbReference type="ARBA" id="ARBA00022898"/>
    </source>
</evidence>
<dbReference type="InterPro" id="IPR015421">
    <property type="entry name" value="PyrdxlP-dep_Trfase_major"/>
</dbReference>
<keyword evidence="3 6" id="KW-0032">Aminotransferase</keyword>
<sequence>MTAPTAPYLSAVSRRAQEIAPFHVMELMARAAALEATGHDIVHMEVGEPDFPTPAPVVEAARDFLASGHVHYTSALGLPRLREAIAGFYQEHYGIALPASRVVVTAGGSGALLLALGALVNPGDEWLVTDPGYPCNRHFIRTFEGQAKAIVVGPENRFQPTPEQVASHWTAHTRGALFGSPSNPTGTVLRGHELRGLTEAVESRGGTLILDEIYHGLTYGGCDESVLTYSQQACVVQSFSKYFNMTGWRLGWLIVPEAFIRPVEKLAQNLFIAPSTPAQHAALAAFLPETRAILEARRTEFRQRRDFLLGELLRLGFTIPAQPEGAFYIYADISAFSGDSFAFASRLLDEAGIAATPGLDFGNADPARYMRFAYTTNLERLAEGIARLEKMLGR</sequence>
<keyword evidence="9" id="KW-1185">Reference proteome</keyword>
<evidence type="ECO:0000313" key="8">
    <source>
        <dbReference type="EMBL" id="QEL65800.1"/>
    </source>
</evidence>
<dbReference type="PANTHER" id="PTHR46383">
    <property type="entry name" value="ASPARTATE AMINOTRANSFERASE"/>
    <property type="match status" value="1"/>
</dbReference>
<dbReference type="PROSITE" id="PS00105">
    <property type="entry name" value="AA_TRANSFER_CLASS_1"/>
    <property type="match status" value="1"/>
</dbReference>
<dbReference type="InterPro" id="IPR015424">
    <property type="entry name" value="PyrdxlP-dep_Trfase"/>
</dbReference>
<dbReference type="EMBL" id="CP022579">
    <property type="protein sequence ID" value="QEL65800.1"/>
    <property type="molecule type" value="Genomic_DNA"/>
</dbReference>
<evidence type="ECO:0000256" key="1">
    <source>
        <dbReference type="ARBA" id="ARBA00001933"/>
    </source>
</evidence>
<dbReference type="EC" id="2.6.1.-" evidence="6"/>
<dbReference type="CDD" id="cd00609">
    <property type="entry name" value="AAT_like"/>
    <property type="match status" value="1"/>
</dbReference>